<dbReference type="SUPFAM" id="SSF55961">
    <property type="entry name" value="Bet v1-like"/>
    <property type="match status" value="1"/>
</dbReference>
<accession>A0A168AWT6</accession>
<comment type="caution">
    <text evidence="1">The sequence shown here is derived from an EMBL/GenBank/DDBJ whole genome shotgun (WGS) entry which is preliminary data.</text>
</comment>
<dbReference type="InterPro" id="IPR019587">
    <property type="entry name" value="Polyketide_cyclase/dehydratase"/>
</dbReference>
<proteinExistence type="predicted"/>
<dbReference type="OrthoDB" id="509124at2759"/>
<dbReference type="STRING" id="1081108.A0A168AWT6"/>
<dbReference type="InterPro" id="IPR023393">
    <property type="entry name" value="START-like_dom_sf"/>
</dbReference>
<keyword evidence="2" id="KW-1185">Reference proteome</keyword>
<reference evidence="1 2" key="1">
    <citation type="journal article" date="2016" name="Genome Biol. Evol.">
        <title>Divergent and convergent evolution of fungal pathogenicity.</title>
        <authorList>
            <person name="Shang Y."/>
            <person name="Xiao G."/>
            <person name="Zheng P."/>
            <person name="Cen K."/>
            <person name="Zhan S."/>
            <person name="Wang C."/>
        </authorList>
    </citation>
    <scope>NUCLEOTIDE SEQUENCE [LARGE SCALE GENOMIC DNA]</scope>
    <source>
        <strain evidence="1 2">RCEF 1005</strain>
    </source>
</reference>
<dbReference type="EMBL" id="AZHF01000011">
    <property type="protein sequence ID" value="OAA69295.1"/>
    <property type="molecule type" value="Genomic_DNA"/>
</dbReference>
<dbReference type="PANTHER" id="PTHR36166:SF1">
    <property type="entry name" value="SRPBCC DOMAIN-CONTAINING PROTEIN"/>
    <property type="match status" value="1"/>
</dbReference>
<sequence>MTSIEESITIDTPPSKVWAKLMDLESWAKWNSFVTSIELEPPFDEISVGSRQKITIQPNADASGNAETYTNVTTALVPERELRWKGKMFADFVFHTNHWCLLEIREQQSGSEIKTVFSQGEDFGGLLAPMVSITGKMAQLKEGYARMNRDLKHAVENDT</sequence>
<name>A0A168AWT6_CORDF</name>
<protein>
    <submittedName>
        <fullName evidence="1">Polyketide cyclase/dehydrase</fullName>
    </submittedName>
</protein>
<dbReference type="Pfam" id="PF10604">
    <property type="entry name" value="Polyketide_cyc2"/>
    <property type="match status" value="1"/>
</dbReference>
<dbReference type="CDD" id="cd07822">
    <property type="entry name" value="SRPBCC_4"/>
    <property type="match status" value="1"/>
</dbReference>
<dbReference type="AlphaFoldDB" id="A0A168AWT6"/>
<dbReference type="PANTHER" id="PTHR36166">
    <property type="entry name" value="CHROMOSOME 9, WHOLE GENOME SHOTGUN SEQUENCE"/>
    <property type="match status" value="1"/>
</dbReference>
<dbReference type="Proteomes" id="UP000076881">
    <property type="component" value="Unassembled WGS sequence"/>
</dbReference>
<evidence type="ECO:0000313" key="2">
    <source>
        <dbReference type="Proteomes" id="UP000076881"/>
    </source>
</evidence>
<gene>
    <name evidence="1" type="ORF">LEL_10171</name>
</gene>
<dbReference type="Gene3D" id="3.30.530.20">
    <property type="match status" value="1"/>
</dbReference>
<organism evidence="1 2">
    <name type="scientific">Akanthomyces lecanii RCEF 1005</name>
    <dbReference type="NCBI Taxonomy" id="1081108"/>
    <lineage>
        <taxon>Eukaryota</taxon>
        <taxon>Fungi</taxon>
        <taxon>Dikarya</taxon>
        <taxon>Ascomycota</taxon>
        <taxon>Pezizomycotina</taxon>
        <taxon>Sordariomycetes</taxon>
        <taxon>Hypocreomycetidae</taxon>
        <taxon>Hypocreales</taxon>
        <taxon>Cordycipitaceae</taxon>
        <taxon>Akanthomyces</taxon>
        <taxon>Cordyceps confragosa</taxon>
    </lineage>
</organism>
<evidence type="ECO:0000313" key="1">
    <source>
        <dbReference type="EMBL" id="OAA69295.1"/>
    </source>
</evidence>